<feature type="domain" description="HTH cro/C1-type" evidence="1">
    <location>
        <begin position="25"/>
        <end position="67"/>
    </location>
</feature>
<organism evidence="2 3">
    <name type="scientific">Halocatena pleomorpha</name>
    <dbReference type="NCBI Taxonomy" id="1785090"/>
    <lineage>
        <taxon>Archaea</taxon>
        <taxon>Methanobacteriati</taxon>
        <taxon>Methanobacteriota</taxon>
        <taxon>Stenosarchaea group</taxon>
        <taxon>Halobacteria</taxon>
        <taxon>Halobacteriales</taxon>
        <taxon>Natronomonadaceae</taxon>
        <taxon>Halocatena</taxon>
    </lineage>
</organism>
<sequence length="307" mass="34710">MQNTSEIKLESKISELLALSNETNAEIADEVGVSGATLSAYRQGQARPSFDSLVSMAEVFDVSLDYLVFGENSDSNEINAGPVVRYMGESLQDTQLRQAQRISMVSNVGHRISQKLDEEIENYLSDCSTQQLFSGTLSNPQVLALEENSVDIRLFLKSFHYNLLDQQTETPGKFFTTVVKNLSQGHTYQYLLPADSEDWVPVVDSFRDLLIDNMHSEATVRNNCEFRVTNTPTITGCGLYRLNMEELRSEHPVIYDFLLEHDYCSNRWVGYTIGPAESAQGTMVMDTDHLLESINIFEYLWEKAEPI</sequence>
<dbReference type="Gene3D" id="1.10.260.40">
    <property type="entry name" value="lambda repressor-like DNA-binding domains"/>
    <property type="match status" value="1"/>
</dbReference>
<dbReference type="EMBL" id="RRCH01000003">
    <property type="protein sequence ID" value="RRJ33478.1"/>
    <property type="molecule type" value="Genomic_DNA"/>
</dbReference>
<dbReference type="PROSITE" id="PS50943">
    <property type="entry name" value="HTH_CROC1"/>
    <property type="match status" value="1"/>
</dbReference>
<gene>
    <name evidence="2" type="ORF">EIK79_01365</name>
</gene>
<proteinExistence type="predicted"/>
<dbReference type="SUPFAM" id="SSF47413">
    <property type="entry name" value="lambda repressor-like DNA-binding domains"/>
    <property type="match status" value="1"/>
</dbReference>
<dbReference type="CDD" id="cd00093">
    <property type="entry name" value="HTH_XRE"/>
    <property type="match status" value="1"/>
</dbReference>
<dbReference type="GO" id="GO:0003677">
    <property type="term" value="F:DNA binding"/>
    <property type="evidence" value="ECO:0007669"/>
    <property type="project" value="InterPro"/>
</dbReference>
<evidence type="ECO:0000259" key="1">
    <source>
        <dbReference type="PROSITE" id="PS50943"/>
    </source>
</evidence>
<accession>A0A3P3RKQ5</accession>
<evidence type="ECO:0000313" key="2">
    <source>
        <dbReference type="EMBL" id="RRJ33478.1"/>
    </source>
</evidence>
<keyword evidence="3" id="KW-1185">Reference proteome</keyword>
<dbReference type="SMART" id="SM00530">
    <property type="entry name" value="HTH_XRE"/>
    <property type="match status" value="1"/>
</dbReference>
<dbReference type="InterPro" id="IPR010982">
    <property type="entry name" value="Lambda_DNA-bd_dom_sf"/>
</dbReference>
<reference evidence="2 3" key="1">
    <citation type="submission" date="2018-11" db="EMBL/GenBank/DDBJ databases">
        <title>Taxonoimc description of Halomarina strain SPP-AMP-1.</title>
        <authorList>
            <person name="Pal Y."/>
            <person name="Srinivasana K."/>
            <person name="Verma A."/>
            <person name="Kumar P."/>
        </authorList>
    </citation>
    <scope>NUCLEOTIDE SEQUENCE [LARGE SCALE GENOMIC DNA]</scope>
    <source>
        <strain evidence="2 3">SPP-AMP-1</strain>
    </source>
</reference>
<dbReference type="Pfam" id="PF01381">
    <property type="entry name" value="HTH_3"/>
    <property type="match status" value="1"/>
</dbReference>
<dbReference type="Proteomes" id="UP000282322">
    <property type="component" value="Unassembled WGS sequence"/>
</dbReference>
<comment type="caution">
    <text evidence="2">The sequence shown here is derived from an EMBL/GenBank/DDBJ whole genome shotgun (WGS) entry which is preliminary data.</text>
</comment>
<name>A0A3P3RKQ5_9EURY</name>
<dbReference type="InterPro" id="IPR001387">
    <property type="entry name" value="Cro/C1-type_HTH"/>
</dbReference>
<dbReference type="AlphaFoldDB" id="A0A3P3RKQ5"/>
<evidence type="ECO:0000313" key="3">
    <source>
        <dbReference type="Proteomes" id="UP000282322"/>
    </source>
</evidence>
<protein>
    <submittedName>
        <fullName evidence="2">XRE family transcriptional regulator</fullName>
    </submittedName>
</protein>
<dbReference type="RefSeq" id="WP_124953343.1">
    <property type="nucleotide sequence ID" value="NZ_RRCH01000003.1"/>
</dbReference>